<evidence type="ECO:0000313" key="2">
    <source>
        <dbReference type="EMBL" id="QGT78309.1"/>
    </source>
</evidence>
<reference evidence="2 3" key="1">
    <citation type="submission" date="2019-11" db="EMBL/GenBank/DDBJ databases">
        <authorList>
            <person name="Zhang J."/>
            <person name="Sun C."/>
        </authorList>
    </citation>
    <scope>NUCLEOTIDE SEQUENCE [LARGE SCALE GENOMIC DNA]</scope>
    <source>
        <strain evidence="3">sp2</strain>
    </source>
</reference>
<dbReference type="PANTHER" id="PTHR12526">
    <property type="entry name" value="GLYCOSYLTRANSFERASE"/>
    <property type="match status" value="1"/>
</dbReference>
<gene>
    <name evidence="2" type="ORF">GM160_05000</name>
</gene>
<accession>A0A6I6CW25</accession>
<evidence type="ECO:0000313" key="3">
    <source>
        <dbReference type="Proteomes" id="UP000427716"/>
    </source>
</evidence>
<evidence type="ECO:0000259" key="1">
    <source>
        <dbReference type="Pfam" id="PF13439"/>
    </source>
</evidence>
<name>A0A6I6CW25_9GAMM</name>
<dbReference type="GO" id="GO:0016757">
    <property type="term" value="F:glycosyltransferase activity"/>
    <property type="evidence" value="ECO:0007669"/>
    <property type="project" value="UniProtKB-ARBA"/>
</dbReference>
<dbReference type="Gene3D" id="3.40.50.2000">
    <property type="entry name" value="Glycogen Phosphorylase B"/>
    <property type="match status" value="2"/>
</dbReference>
<dbReference type="KEGG" id="ghl:GM160_05000"/>
<protein>
    <submittedName>
        <fullName evidence="2">Glycosyltransferase</fullName>
    </submittedName>
</protein>
<sequence>MRVVHVIAGLSMGGAERALFNVLSGGLARKYGGAVLSLQGEGVYGPRIRALGVPVYSLGMQKGLPSPLTIERLRRLVSQLRPDVIQGWMYHGNLAATLAARLAPGQPAVSWNIRHSLYSLSAEKPLTRQVIRANRWLSSGPGAIIYNSQLSRDQHEAFGFSGLQGQVIPNGFDTERLAPEPDRGLLYRRDLRIPYDATVIGHVARFHPMKDHVSFLRAVVQVMGKRSDVVCLLAGRNVNLSNPALADLVPPELEDRFRFVGERDDVPDLMRAMDVFCQSSWSEAFPNVLGEAMALGVPCVATDVGDSGDIVGETGIVVPPSDIHSLTNGLITMLDRTGEQRAALGRAARSRIEANYALPSIVERYKTLYERVSTE</sequence>
<dbReference type="Pfam" id="PF13439">
    <property type="entry name" value="Glyco_transf_4"/>
    <property type="match status" value="1"/>
</dbReference>
<dbReference type="AlphaFoldDB" id="A0A6I6CW25"/>
<keyword evidence="3" id="KW-1185">Reference proteome</keyword>
<dbReference type="SUPFAM" id="SSF53756">
    <property type="entry name" value="UDP-Glycosyltransferase/glycogen phosphorylase"/>
    <property type="match status" value="1"/>
</dbReference>
<dbReference type="EMBL" id="CP046415">
    <property type="protein sequence ID" value="QGT78309.1"/>
    <property type="molecule type" value="Genomic_DNA"/>
</dbReference>
<organism evidence="2 3">
    <name type="scientific">Guyparkeria halophila</name>
    <dbReference type="NCBI Taxonomy" id="47960"/>
    <lineage>
        <taxon>Bacteria</taxon>
        <taxon>Pseudomonadati</taxon>
        <taxon>Pseudomonadota</taxon>
        <taxon>Gammaproteobacteria</taxon>
        <taxon>Chromatiales</taxon>
        <taxon>Thioalkalibacteraceae</taxon>
        <taxon>Guyparkeria</taxon>
    </lineage>
</organism>
<dbReference type="InterPro" id="IPR028098">
    <property type="entry name" value="Glyco_trans_4-like_N"/>
</dbReference>
<proteinExistence type="predicted"/>
<dbReference type="PANTHER" id="PTHR12526:SF630">
    <property type="entry name" value="GLYCOSYLTRANSFERASE"/>
    <property type="match status" value="1"/>
</dbReference>
<dbReference type="Pfam" id="PF13692">
    <property type="entry name" value="Glyco_trans_1_4"/>
    <property type="match status" value="1"/>
</dbReference>
<keyword evidence="2" id="KW-0808">Transferase</keyword>
<dbReference type="Proteomes" id="UP000427716">
    <property type="component" value="Chromosome"/>
</dbReference>
<feature type="domain" description="Glycosyltransferase subfamily 4-like N-terminal" evidence="1">
    <location>
        <begin position="12"/>
        <end position="176"/>
    </location>
</feature>